<dbReference type="RefSeq" id="WP_120199644.1">
    <property type="nucleotide sequence ID" value="NZ_RAQJ01000001.1"/>
</dbReference>
<dbReference type="PROSITE" id="PS51257">
    <property type="entry name" value="PROKAR_LIPOPROTEIN"/>
    <property type="match status" value="1"/>
</dbReference>
<sequence length="284" mass="32729">MNKFLFSILFLATSCNTGNLKVIADLPIDLNEVSGLTVDQKNNVFWMINDSGNKSILYGLDKNGTIIREIFIHAKNRDWEDLTTDIYGNIYIGDFGNNDNDSKELAILKIAKDSLNNKTIIPERISFTYPEQKKFPPKKSKRHFDCESFFFYKDSLYLFTKSRVSKKKGQTNLYQLPSKKGQYKAKLLSSFNTCEESECWVTSADINKEGNKMALLTESNVFIFSDFKDNDFFNGYVTKYNFNFNSQKESVFFKNDSTLYIADEYLGIHGGNLYEFSLNVKSKN</sequence>
<accession>A0A420DW40</accession>
<name>A0A420DW40_9FLAO</name>
<dbReference type="OrthoDB" id="5599486at2"/>
<dbReference type="Gene3D" id="2.120.10.30">
    <property type="entry name" value="TolB, C-terminal domain"/>
    <property type="match status" value="1"/>
</dbReference>
<dbReference type="EMBL" id="RAQJ01000001">
    <property type="protein sequence ID" value="RKE98429.1"/>
    <property type="molecule type" value="Genomic_DNA"/>
</dbReference>
<dbReference type="InterPro" id="IPR011042">
    <property type="entry name" value="6-blade_b-propeller_TolB-like"/>
</dbReference>
<protein>
    <recommendedName>
        <fullName evidence="3">SdiA-regulated protein</fullName>
    </recommendedName>
</protein>
<comment type="caution">
    <text evidence="1">The sequence shown here is derived from an EMBL/GenBank/DDBJ whole genome shotgun (WGS) entry which is preliminary data.</text>
</comment>
<reference evidence="1 2" key="1">
    <citation type="submission" date="2018-09" db="EMBL/GenBank/DDBJ databases">
        <title>Genomic Encyclopedia of Archaeal and Bacterial Type Strains, Phase II (KMG-II): from individual species to whole genera.</title>
        <authorList>
            <person name="Goeker M."/>
        </authorList>
    </citation>
    <scope>NUCLEOTIDE SEQUENCE [LARGE SCALE GENOMIC DNA]</scope>
    <source>
        <strain evidence="1 2">DSM 26283</strain>
    </source>
</reference>
<dbReference type="SUPFAM" id="SSF101898">
    <property type="entry name" value="NHL repeat"/>
    <property type="match status" value="1"/>
</dbReference>
<proteinExistence type="predicted"/>
<gene>
    <name evidence="1" type="ORF">BXY80_0516</name>
</gene>
<evidence type="ECO:0000313" key="2">
    <source>
        <dbReference type="Proteomes" id="UP000284892"/>
    </source>
</evidence>
<dbReference type="Proteomes" id="UP000284892">
    <property type="component" value="Unassembled WGS sequence"/>
</dbReference>
<evidence type="ECO:0000313" key="1">
    <source>
        <dbReference type="EMBL" id="RKE98429.1"/>
    </source>
</evidence>
<evidence type="ECO:0008006" key="3">
    <source>
        <dbReference type="Google" id="ProtNLM"/>
    </source>
</evidence>
<organism evidence="1 2">
    <name type="scientific">Ichthyenterobacterium magnum</name>
    <dbReference type="NCBI Taxonomy" id="1230530"/>
    <lineage>
        <taxon>Bacteria</taxon>
        <taxon>Pseudomonadati</taxon>
        <taxon>Bacteroidota</taxon>
        <taxon>Flavobacteriia</taxon>
        <taxon>Flavobacteriales</taxon>
        <taxon>Flavobacteriaceae</taxon>
        <taxon>Ichthyenterobacterium</taxon>
    </lineage>
</organism>
<keyword evidence="2" id="KW-1185">Reference proteome</keyword>
<dbReference type="AlphaFoldDB" id="A0A420DW40"/>